<feature type="signal peptide" evidence="3">
    <location>
        <begin position="1"/>
        <end position="19"/>
    </location>
</feature>
<dbReference type="InterPro" id="IPR052065">
    <property type="entry name" value="Compl_asym_regulator"/>
</dbReference>
<evidence type="ECO:0000259" key="4">
    <source>
        <dbReference type="PROSITE" id="PS50835"/>
    </source>
</evidence>
<evidence type="ECO:0000256" key="2">
    <source>
        <dbReference type="ARBA" id="ARBA00023157"/>
    </source>
</evidence>
<dbReference type="PRINTS" id="PR01705">
    <property type="entry name" value="TSP1REPEAT"/>
</dbReference>
<dbReference type="SMART" id="SM00209">
    <property type="entry name" value="TSP1"/>
    <property type="match status" value="4"/>
</dbReference>
<protein>
    <recommendedName>
        <fullName evidence="4">Ig-like domain-containing protein</fullName>
    </recommendedName>
</protein>
<reference evidence="5" key="3">
    <citation type="submission" date="2023-05" db="EMBL/GenBank/DDBJ databases">
        <authorList>
            <person name="Smith C.H."/>
        </authorList>
    </citation>
    <scope>NUCLEOTIDE SEQUENCE</scope>
    <source>
        <strain evidence="5">CHS0354</strain>
        <tissue evidence="5">Mantle</tissue>
    </source>
</reference>
<sequence length="353" mass="39028">MSSFYLTWIQLLLINPIRAQKNLLKSGHRCAVNGNWGMWGTWSTCMCNTKTHNRFRECNNPVPARGGANCVGVRYEESSCADQCPGTWLDWEPWSPCTATCNGGNQVRQRQCSQPDTTIDCLGSRNEMQACGTMSCQATTSVQATVLTTTPSTTTTEGPGAWVEWTEWSTCSTSCGSGFRYIARFCIDPHTEKEKHDCLGQTVDSESCEVMPCAVDGSWSEWNGWGQCHRGLQSRSRECNNPGPLYNGTNCQGSNVDITNCTETTTAPHEKLVPPEIFGHTEADVGGNVTLLCLTSIPGLTVTWYYLELIITGVDSKNYGKYTCVLSDSNNTVKNQVFINLHECTYPTVLYYV</sequence>
<dbReference type="SMART" id="SM00409">
    <property type="entry name" value="IG"/>
    <property type="match status" value="1"/>
</dbReference>
<evidence type="ECO:0000313" key="6">
    <source>
        <dbReference type="Proteomes" id="UP001195483"/>
    </source>
</evidence>
<dbReference type="PANTHER" id="PTHR22906">
    <property type="entry name" value="PROPERDIN"/>
    <property type="match status" value="1"/>
</dbReference>
<keyword evidence="1" id="KW-0677">Repeat</keyword>
<dbReference type="PROSITE" id="PS50835">
    <property type="entry name" value="IG_LIKE"/>
    <property type="match status" value="1"/>
</dbReference>
<dbReference type="Proteomes" id="UP001195483">
    <property type="component" value="Unassembled WGS sequence"/>
</dbReference>
<dbReference type="InterPro" id="IPR000884">
    <property type="entry name" value="TSP1_rpt"/>
</dbReference>
<dbReference type="SUPFAM" id="SSF82895">
    <property type="entry name" value="TSP-1 type 1 repeat"/>
    <property type="match status" value="4"/>
</dbReference>
<organism evidence="5 6">
    <name type="scientific">Potamilus streckersoni</name>
    <dbReference type="NCBI Taxonomy" id="2493646"/>
    <lineage>
        <taxon>Eukaryota</taxon>
        <taxon>Metazoa</taxon>
        <taxon>Spiralia</taxon>
        <taxon>Lophotrochozoa</taxon>
        <taxon>Mollusca</taxon>
        <taxon>Bivalvia</taxon>
        <taxon>Autobranchia</taxon>
        <taxon>Heteroconchia</taxon>
        <taxon>Palaeoheterodonta</taxon>
        <taxon>Unionida</taxon>
        <taxon>Unionoidea</taxon>
        <taxon>Unionidae</taxon>
        <taxon>Ambleminae</taxon>
        <taxon>Lampsilini</taxon>
        <taxon>Potamilus</taxon>
    </lineage>
</organism>
<reference evidence="5" key="2">
    <citation type="journal article" date="2021" name="Genome Biol. Evol.">
        <title>Developing a high-quality reference genome for a parasitic bivalve with doubly uniparental inheritance (Bivalvia: Unionida).</title>
        <authorList>
            <person name="Smith C.H."/>
        </authorList>
    </citation>
    <scope>NUCLEOTIDE SEQUENCE</scope>
    <source>
        <strain evidence="5">CHS0354</strain>
        <tissue evidence="5">Mantle</tissue>
    </source>
</reference>
<evidence type="ECO:0000256" key="1">
    <source>
        <dbReference type="ARBA" id="ARBA00022737"/>
    </source>
</evidence>
<dbReference type="FunFam" id="2.20.100.10:FF:000001">
    <property type="entry name" value="semaphorin-5A isoform X1"/>
    <property type="match status" value="1"/>
</dbReference>
<name>A0AAE0W501_9BIVA</name>
<dbReference type="AlphaFoldDB" id="A0AAE0W501"/>
<proteinExistence type="predicted"/>
<accession>A0AAE0W501</accession>
<evidence type="ECO:0000256" key="3">
    <source>
        <dbReference type="SAM" id="SignalP"/>
    </source>
</evidence>
<keyword evidence="3" id="KW-0732">Signal</keyword>
<dbReference type="PANTHER" id="PTHR22906:SF21">
    <property type="entry name" value="SEMA DOMAIN-CONTAINING PROTEIN"/>
    <property type="match status" value="1"/>
</dbReference>
<dbReference type="InterPro" id="IPR036179">
    <property type="entry name" value="Ig-like_dom_sf"/>
</dbReference>
<feature type="domain" description="Ig-like" evidence="4">
    <location>
        <begin position="268"/>
        <end position="340"/>
    </location>
</feature>
<dbReference type="InterPro" id="IPR003599">
    <property type="entry name" value="Ig_sub"/>
</dbReference>
<keyword evidence="6" id="KW-1185">Reference proteome</keyword>
<comment type="caution">
    <text evidence="5">The sequence shown here is derived from an EMBL/GenBank/DDBJ whole genome shotgun (WGS) entry which is preliminary data.</text>
</comment>
<gene>
    <name evidence="5" type="ORF">CHS0354_001744</name>
</gene>
<dbReference type="SUPFAM" id="SSF48726">
    <property type="entry name" value="Immunoglobulin"/>
    <property type="match status" value="1"/>
</dbReference>
<dbReference type="InterPro" id="IPR036383">
    <property type="entry name" value="TSP1_rpt_sf"/>
</dbReference>
<keyword evidence="2" id="KW-1015">Disulfide bond</keyword>
<evidence type="ECO:0000313" key="5">
    <source>
        <dbReference type="EMBL" id="KAK3602308.1"/>
    </source>
</evidence>
<dbReference type="Pfam" id="PF00090">
    <property type="entry name" value="TSP_1"/>
    <property type="match status" value="3"/>
</dbReference>
<dbReference type="Gene3D" id="2.20.100.10">
    <property type="entry name" value="Thrombospondin type-1 (TSP1) repeat"/>
    <property type="match status" value="4"/>
</dbReference>
<reference evidence="5" key="1">
    <citation type="journal article" date="2021" name="Genome Biol. Evol.">
        <title>A High-Quality Reference Genome for a Parasitic Bivalve with Doubly Uniparental Inheritance (Bivalvia: Unionida).</title>
        <authorList>
            <person name="Smith C.H."/>
        </authorList>
    </citation>
    <scope>NUCLEOTIDE SEQUENCE</scope>
    <source>
        <strain evidence="5">CHS0354</strain>
    </source>
</reference>
<dbReference type="EMBL" id="JAEAOA010000165">
    <property type="protein sequence ID" value="KAK3602308.1"/>
    <property type="molecule type" value="Genomic_DNA"/>
</dbReference>
<dbReference type="PROSITE" id="PS50092">
    <property type="entry name" value="TSP1"/>
    <property type="match status" value="4"/>
</dbReference>
<dbReference type="InterPro" id="IPR007110">
    <property type="entry name" value="Ig-like_dom"/>
</dbReference>
<feature type="chain" id="PRO_5042218008" description="Ig-like domain-containing protein" evidence="3">
    <location>
        <begin position="20"/>
        <end position="353"/>
    </location>
</feature>